<feature type="signal peptide" evidence="10">
    <location>
        <begin position="1"/>
        <end position="30"/>
    </location>
</feature>
<proteinExistence type="inferred from homology"/>
<evidence type="ECO:0000256" key="8">
    <source>
        <dbReference type="ARBA" id="ARBA00023288"/>
    </source>
</evidence>
<dbReference type="FunFam" id="2.60.40.420:FF:000010">
    <property type="entry name" value="Early nodulin-like protein 1"/>
    <property type="match status" value="1"/>
</dbReference>
<evidence type="ECO:0000256" key="7">
    <source>
        <dbReference type="ARBA" id="ARBA00023180"/>
    </source>
</evidence>
<comment type="similarity">
    <text evidence="9">Belongs to the early nodulin-like (ENODL) family.</text>
</comment>
<feature type="chain" id="PRO_5042199765" evidence="10">
    <location>
        <begin position="31"/>
        <end position="173"/>
    </location>
</feature>
<organism evidence="12 13">
    <name type="scientific">Heracleum sosnowskyi</name>
    <dbReference type="NCBI Taxonomy" id="360622"/>
    <lineage>
        <taxon>Eukaryota</taxon>
        <taxon>Viridiplantae</taxon>
        <taxon>Streptophyta</taxon>
        <taxon>Embryophyta</taxon>
        <taxon>Tracheophyta</taxon>
        <taxon>Spermatophyta</taxon>
        <taxon>Magnoliopsida</taxon>
        <taxon>eudicotyledons</taxon>
        <taxon>Gunneridae</taxon>
        <taxon>Pentapetalae</taxon>
        <taxon>asterids</taxon>
        <taxon>campanulids</taxon>
        <taxon>Apiales</taxon>
        <taxon>Apiaceae</taxon>
        <taxon>Apioideae</taxon>
        <taxon>apioid superclade</taxon>
        <taxon>Tordylieae</taxon>
        <taxon>Tordyliinae</taxon>
        <taxon>Heracleum</taxon>
    </lineage>
</organism>
<keyword evidence="6" id="KW-1015">Disulfide bond</keyword>
<sequence length="173" mass="19192">MASLHHFTSPTFTKLVILFTILSSLLLFHASDIEFQVGGDSGWVVPPANNSDIYNQWASGERFSVGDTVRFKYKKDSVMEVTEDGYTHCNSTHPSFYSNTGDTTLKLDHPGFFYFISGANGHCRRGQRMVIRVLSDEHEDDKATPSSSSSFTVGVSEFVALQSVVLFLASAFF</sequence>
<evidence type="ECO:0000256" key="2">
    <source>
        <dbReference type="ARBA" id="ARBA00022475"/>
    </source>
</evidence>
<evidence type="ECO:0000313" key="13">
    <source>
        <dbReference type="Proteomes" id="UP001237642"/>
    </source>
</evidence>
<reference evidence="12" key="1">
    <citation type="submission" date="2023-02" db="EMBL/GenBank/DDBJ databases">
        <title>Genome of toxic invasive species Heracleum sosnowskyi carries increased number of genes despite the absence of recent whole-genome duplications.</title>
        <authorList>
            <person name="Schelkunov M."/>
            <person name="Shtratnikova V."/>
            <person name="Makarenko M."/>
            <person name="Klepikova A."/>
            <person name="Omelchenko D."/>
            <person name="Novikova G."/>
            <person name="Obukhova E."/>
            <person name="Bogdanov V."/>
            <person name="Penin A."/>
            <person name="Logacheva M."/>
        </authorList>
    </citation>
    <scope>NUCLEOTIDE SEQUENCE</scope>
    <source>
        <strain evidence="12">Hsosn_3</strain>
        <tissue evidence="12">Leaf</tissue>
    </source>
</reference>
<evidence type="ECO:0000256" key="5">
    <source>
        <dbReference type="ARBA" id="ARBA00023136"/>
    </source>
</evidence>
<dbReference type="Gene3D" id="2.60.40.420">
    <property type="entry name" value="Cupredoxins - blue copper proteins"/>
    <property type="match status" value="1"/>
</dbReference>
<dbReference type="SUPFAM" id="SSF49503">
    <property type="entry name" value="Cupredoxins"/>
    <property type="match status" value="1"/>
</dbReference>
<evidence type="ECO:0000259" key="11">
    <source>
        <dbReference type="PROSITE" id="PS51485"/>
    </source>
</evidence>
<dbReference type="Pfam" id="PF02298">
    <property type="entry name" value="Cu_bind_like"/>
    <property type="match status" value="1"/>
</dbReference>
<dbReference type="Proteomes" id="UP001237642">
    <property type="component" value="Unassembled WGS sequence"/>
</dbReference>
<keyword evidence="3" id="KW-0336">GPI-anchor</keyword>
<gene>
    <name evidence="12" type="ORF">POM88_043910</name>
</gene>
<keyword evidence="5" id="KW-0472">Membrane</keyword>
<evidence type="ECO:0000256" key="1">
    <source>
        <dbReference type="ARBA" id="ARBA00004609"/>
    </source>
</evidence>
<dbReference type="PANTHER" id="PTHR33021">
    <property type="entry name" value="BLUE COPPER PROTEIN"/>
    <property type="match status" value="1"/>
</dbReference>
<name>A0AAD8H2T5_9APIA</name>
<comment type="caution">
    <text evidence="12">The sequence shown here is derived from an EMBL/GenBank/DDBJ whole genome shotgun (WGS) entry which is preliminary data.</text>
</comment>
<evidence type="ECO:0000256" key="3">
    <source>
        <dbReference type="ARBA" id="ARBA00022622"/>
    </source>
</evidence>
<dbReference type="GO" id="GO:0098552">
    <property type="term" value="C:side of membrane"/>
    <property type="evidence" value="ECO:0007669"/>
    <property type="project" value="UniProtKB-KW"/>
</dbReference>
<dbReference type="InterPro" id="IPR003245">
    <property type="entry name" value="Phytocyanin_dom"/>
</dbReference>
<keyword evidence="8" id="KW-0449">Lipoprotein</keyword>
<keyword evidence="4 10" id="KW-0732">Signal</keyword>
<feature type="domain" description="Phytocyanin" evidence="11">
    <location>
        <begin position="33"/>
        <end position="135"/>
    </location>
</feature>
<evidence type="ECO:0000313" key="12">
    <source>
        <dbReference type="EMBL" id="KAK1359436.1"/>
    </source>
</evidence>
<evidence type="ECO:0000256" key="10">
    <source>
        <dbReference type="SAM" id="SignalP"/>
    </source>
</evidence>
<keyword evidence="2" id="KW-1003">Cell membrane</keyword>
<dbReference type="AlphaFoldDB" id="A0AAD8H2T5"/>
<dbReference type="CDD" id="cd11019">
    <property type="entry name" value="OsENODL1_like"/>
    <property type="match status" value="1"/>
</dbReference>
<evidence type="ECO:0000256" key="4">
    <source>
        <dbReference type="ARBA" id="ARBA00022729"/>
    </source>
</evidence>
<dbReference type="InterPro" id="IPR039391">
    <property type="entry name" value="Phytocyanin-like"/>
</dbReference>
<evidence type="ECO:0000256" key="6">
    <source>
        <dbReference type="ARBA" id="ARBA00023157"/>
    </source>
</evidence>
<dbReference type="GO" id="GO:0005886">
    <property type="term" value="C:plasma membrane"/>
    <property type="evidence" value="ECO:0007669"/>
    <property type="project" value="UniProtKB-SubCell"/>
</dbReference>
<comment type="subcellular location">
    <subcellularLocation>
        <location evidence="1">Cell membrane</location>
        <topology evidence="1">Lipid-anchor</topology>
        <topology evidence="1">GPI-anchor</topology>
    </subcellularLocation>
</comment>
<dbReference type="GO" id="GO:0009055">
    <property type="term" value="F:electron transfer activity"/>
    <property type="evidence" value="ECO:0007669"/>
    <property type="project" value="InterPro"/>
</dbReference>
<accession>A0AAD8H2T5</accession>
<dbReference type="EMBL" id="JAUIZM010000010">
    <property type="protein sequence ID" value="KAK1359436.1"/>
    <property type="molecule type" value="Genomic_DNA"/>
</dbReference>
<keyword evidence="7" id="KW-0325">Glycoprotein</keyword>
<evidence type="ECO:0000256" key="9">
    <source>
        <dbReference type="ARBA" id="ARBA00035011"/>
    </source>
</evidence>
<dbReference type="PANTHER" id="PTHR33021:SF49">
    <property type="entry name" value="EARLY NODULIN-LIKE PROTEIN 21"/>
    <property type="match status" value="1"/>
</dbReference>
<reference evidence="12" key="2">
    <citation type="submission" date="2023-05" db="EMBL/GenBank/DDBJ databases">
        <authorList>
            <person name="Schelkunov M.I."/>
        </authorList>
    </citation>
    <scope>NUCLEOTIDE SEQUENCE</scope>
    <source>
        <strain evidence="12">Hsosn_3</strain>
        <tissue evidence="12">Leaf</tissue>
    </source>
</reference>
<dbReference type="InterPro" id="IPR041846">
    <property type="entry name" value="ENL_dom"/>
</dbReference>
<keyword evidence="13" id="KW-1185">Reference proteome</keyword>
<dbReference type="PROSITE" id="PS51485">
    <property type="entry name" value="PHYTOCYANIN"/>
    <property type="match status" value="1"/>
</dbReference>
<dbReference type="InterPro" id="IPR008972">
    <property type="entry name" value="Cupredoxin"/>
</dbReference>
<protein>
    <submittedName>
        <fullName evidence="12">Early nodulin-like protein 1</fullName>
    </submittedName>
</protein>